<evidence type="ECO:0000313" key="1">
    <source>
        <dbReference type="EMBL" id="EGR34106.1"/>
    </source>
</evidence>
<dbReference type="InParanoid" id="G0QL02"/>
<dbReference type="eggNOG" id="ENOG502SQ2Z">
    <property type="taxonomic scope" value="Eukaryota"/>
</dbReference>
<keyword evidence="2" id="KW-1185">Reference proteome</keyword>
<gene>
    <name evidence="1" type="ORF">IMG5_023840</name>
</gene>
<organism evidence="1 2">
    <name type="scientific">Ichthyophthirius multifiliis</name>
    <name type="common">White spot disease agent</name>
    <name type="synonym">Ich</name>
    <dbReference type="NCBI Taxonomy" id="5932"/>
    <lineage>
        <taxon>Eukaryota</taxon>
        <taxon>Sar</taxon>
        <taxon>Alveolata</taxon>
        <taxon>Ciliophora</taxon>
        <taxon>Intramacronucleata</taxon>
        <taxon>Oligohymenophorea</taxon>
        <taxon>Hymenostomatida</taxon>
        <taxon>Ophryoglenina</taxon>
        <taxon>Ichthyophthirius</taxon>
    </lineage>
</organism>
<name>G0QL02_ICHMU</name>
<accession>G0QL02</accession>
<evidence type="ECO:0000313" key="2">
    <source>
        <dbReference type="Proteomes" id="UP000008983"/>
    </source>
</evidence>
<dbReference type="GeneID" id="14910293"/>
<dbReference type="OrthoDB" id="296020at2759"/>
<dbReference type="RefSeq" id="XP_004039410.1">
    <property type="nucleotide sequence ID" value="XM_004039362.1"/>
</dbReference>
<proteinExistence type="predicted"/>
<sequence length="307" mass="36265">MPSKQQVQLEARKEHARELRKAHFHLGFEKGIQKETESQYQEDYKAYNLEAAQKTKDEMQKLQKDLRSNHYILGTDNDASKIFISTAAQSFQQPKNPQISQLSLETKNDLRSHHFNLGYSKDPEISDYKINYDPKQINLDVLKDKKEQINMLRKHNHDFGDNKDYYSSIYNENFSKTYDPQYLKQGKSKQEILEQIIELRKTNLSMGNNNPQYTSEAMAEFNVKPSACRALMDQNLKKLISFQGMIRIYFILYLKIILKENNFLSTILIKQKLCQKIQDLHILHLETIQEPFFQKLIEILFNLEKMS</sequence>
<dbReference type="Proteomes" id="UP000008983">
    <property type="component" value="Unassembled WGS sequence"/>
</dbReference>
<reference evidence="1 2" key="1">
    <citation type="submission" date="2011-07" db="EMBL/GenBank/DDBJ databases">
        <authorList>
            <person name="Coyne R."/>
            <person name="Brami D."/>
            <person name="Johnson J."/>
            <person name="Hostetler J."/>
            <person name="Hannick L."/>
            <person name="Clark T."/>
            <person name="Cassidy-Hanley D."/>
            <person name="Inman J."/>
        </authorList>
    </citation>
    <scope>NUCLEOTIDE SEQUENCE [LARGE SCALE GENOMIC DNA]</scope>
    <source>
        <strain evidence="1 2">G5</strain>
    </source>
</reference>
<dbReference type="AlphaFoldDB" id="G0QL02"/>
<dbReference type="EMBL" id="GL983204">
    <property type="protein sequence ID" value="EGR34106.1"/>
    <property type="molecule type" value="Genomic_DNA"/>
</dbReference>
<protein>
    <submittedName>
        <fullName evidence="1">Uncharacterized protein</fullName>
    </submittedName>
</protein>